<dbReference type="SUPFAM" id="SSF52821">
    <property type="entry name" value="Rhodanese/Cell cycle control phosphatase"/>
    <property type="match status" value="1"/>
</dbReference>
<name>A0ABV0EJG4_9ENTE</name>
<dbReference type="InterPro" id="IPR036873">
    <property type="entry name" value="Rhodanese-like_dom_sf"/>
</dbReference>
<comment type="caution">
    <text evidence="2">The sequence shown here is derived from an EMBL/GenBank/DDBJ whole genome shotgun (WGS) entry which is preliminary data.</text>
</comment>
<evidence type="ECO:0000313" key="3">
    <source>
        <dbReference type="Proteomes" id="UP000664357"/>
    </source>
</evidence>
<dbReference type="SMART" id="SM00450">
    <property type="entry name" value="RHOD"/>
    <property type="match status" value="1"/>
</dbReference>
<dbReference type="CDD" id="cd00158">
    <property type="entry name" value="RHOD"/>
    <property type="match status" value="1"/>
</dbReference>
<sequence>MFKFLKGVSAISTTELSERLSGEIELLDVRSPAEYRSGHINKAVNIPLDKINTYDGKEKQVYVICQSGMRSKKAAKLLRKKGYEATNVRGGMSHWSGKIRGGR</sequence>
<dbReference type="Proteomes" id="UP000664357">
    <property type="component" value="Unassembled WGS sequence"/>
</dbReference>
<dbReference type="Gene3D" id="3.40.250.10">
    <property type="entry name" value="Rhodanese-like domain"/>
    <property type="match status" value="1"/>
</dbReference>
<reference evidence="2 3" key="1">
    <citation type="submission" date="2024-02" db="EMBL/GenBank/DDBJ databases">
        <title>The Genome Sequence of Enterococcus sp. DIV0159.</title>
        <authorList>
            <person name="Earl A."/>
            <person name="Manson A."/>
            <person name="Gilmore M."/>
            <person name="Sanders J."/>
            <person name="Shea T."/>
            <person name="Howe W."/>
            <person name="Livny J."/>
            <person name="Cuomo C."/>
            <person name="Neafsey D."/>
            <person name="Birren B."/>
        </authorList>
    </citation>
    <scope>NUCLEOTIDE SEQUENCE [LARGE SCALE GENOMIC DNA]</scope>
    <source>
        <strain evidence="2 3">665A</strain>
    </source>
</reference>
<dbReference type="PROSITE" id="PS50206">
    <property type="entry name" value="RHODANESE_3"/>
    <property type="match status" value="1"/>
</dbReference>
<dbReference type="EMBL" id="JAFREL020000001">
    <property type="protein sequence ID" value="MEO1768767.1"/>
    <property type="molecule type" value="Genomic_DNA"/>
</dbReference>
<keyword evidence="3" id="KW-1185">Reference proteome</keyword>
<evidence type="ECO:0000259" key="1">
    <source>
        <dbReference type="PROSITE" id="PS50206"/>
    </source>
</evidence>
<dbReference type="PANTHER" id="PTHR43031">
    <property type="entry name" value="FAD-DEPENDENT OXIDOREDUCTASE"/>
    <property type="match status" value="1"/>
</dbReference>
<dbReference type="RefSeq" id="WP_207700869.1">
    <property type="nucleotide sequence ID" value="NZ_JAFREL020000001.1"/>
</dbReference>
<gene>
    <name evidence="2" type="ORF">JZO67_000706</name>
</gene>
<dbReference type="Pfam" id="PF00581">
    <property type="entry name" value="Rhodanese"/>
    <property type="match status" value="1"/>
</dbReference>
<protein>
    <recommendedName>
        <fullName evidence="1">Rhodanese domain-containing protein</fullName>
    </recommendedName>
</protein>
<dbReference type="InterPro" id="IPR001763">
    <property type="entry name" value="Rhodanese-like_dom"/>
</dbReference>
<dbReference type="PANTHER" id="PTHR43031:SF17">
    <property type="entry name" value="SULFURTRANSFERASE YTWF-RELATED"/>
    <property type="match status" value="1"/>
</dbReference>
<evidence type="ECO:0000313" key="2">
    <source>
        <dbReference type="EMBL" id="MEO1768767.1"/>
    </source>
</evidence>
<feature type="domain" description="Rhodanese" evidence="1">
    <location>
        <begin position="20"/>
        <end position="100"/>
    </location>
</feature>
<accession>A0ABV0EJG4</accession>
<organism evidence="2 3">
    <name type="scientific">Candidatus Enterococcus ferrettii</name>
    <dbReference type="NCBI Taxonomy" id="2815324"/>
    <lineage>
        <taxon>Bacteria</taxon>
        <taxon>Bacillati</taxon>
        <taxon>Bacillota</taxon>
        <taxon>Bacilli</taxon>
        <taxon>Lactobacillales</taxon>
        <taxon>Enterococcaceae</taxon>
        <taxon>Enterococcus</taxon>
    </lineage>
</organism>
<dbReference type="InterPro" id="IPR050229">
    <property type="entry name" value="GlpE_sulfurtransferase"/>
</dbReference>
<proteinExistence type="predicted"/>